<organism evidence="2">
    <name type="scientific">Shigella dysenteriae</name>
    <dbReference type="NCBI Taxonomy" id="622"/>
    <lineage>
        <taxon>Bacteria</taxon>
        <taxon>Pseudomonadati</taxon>
        <taxon>Pseudomonadota</taxon>
        <taxon>Gammaproteobacteria</taxon>
        <taxon>Enterobacterales</taxon>
        <taxon>Enterobacteriaceae</taxon>
        <taxon>Shigella</taxon>
    </lineage>
</organism>
<protein>
    <submittedName>
        <fullName evidence="2">Wzy</fullName>
    </submittedName>
</protein>
<feature type="transmembrane region" description="Helical" evidence="1">
    <location>
        <begin position="118"/>
        <end position="135"/>
    </location>
</feature>
<feature type="transmembrane region" description="Helical" evidence="1">
    <location>
        <begin position="200"/>
        <end position="217"/>
    </location>
</feature>
<feature type="transmembrane region" description="Helical" evidence="1">
    <location>
        <begin position="333"/>
        <end position="353"/>
    </location>
</feature>
<reference evidence="2" key="1">
    <citation type="journal article" date="2008" name="FEMS Microbiol. Rev.">
        <title>Structure and genetics of Shigella O antigens.</title>
        <authorList>
            <person name="Liu B."/>
            <person name="Knirel Y.A."/>
            <person name="Feng L."/>
            <person name="Perepelov A.V."/>
            <person name="Senchenkova S.N."/>
            <person name="Wang Q."/>
            <person name="Reeves P.R."/>
            <person name="Wang L."/>
        </authorList>
    </citation>
    <scope>NUCLEOTIDE SEQUENCE</scope>
</reference>
<dbReference type="AlphaFoldDB" id="B5L427"/>
<accession>B5L427</accession>
<feature type="transmembrane region" description="Helical" evidence="1">
    <location>
        <begin position="86"/>
        <end position="111"/>
    </location>
</feature>
<feature type="transmembrane region" description="Helical" evidence="1">
    <location>
        <begin position="373"/>
        <end position="392"/>
    </location>
</feature>
<feature type="transmembrane region" description="Helical" evidence="1">
    <location>
        <begin position="296"/>
        <end position="312"/>
    </location>
</feature>
<feature type="transmembrane region" description="Helical" evidence="1">
    <location>
        <begin position="61"/>
        <end position="80"/>
    </location>
</feature>
<keyword evidence="1" id="KW-0812">Transmembrane</keyword>
<gene>
    <name evidence="2" type="primary">wzy</name>
</gene>
<dbReference type="RefSeq" id="WP_171764143.1">
    <property type="nucleotide sequence ID" value="NZ_CP026828.1"/>
</dbReference>
<sequence length="401" mass="45796">MSHFGGGLMKSVNNFNFYLAIFIGMFDLTIFSTGNSLGQALTTVLLLFSILSDINKVFLKPFFFVISYIVLALLVSLFHGETSYHYSFIIVKTGLILFNAMVISQILILYADKKQISNFVNFIFLIQTISLLLYSNELFQMMRGFFLSARSEHLYENFSDSYWYRDATISNQGYSGYALGALPLVIIAVHNIMKSKFFSIRYFVAVVCCGLGVSVAMLNGRSVFLFIPLYMIYLMLRPKEICLTYKIIPVILIIVSAIIIVLTNFDISSNFVLAFFEQKDKSYGIDSVDDLMYNHTILHFDITLFGLGKYLLSDGSAFVRSDIGYYRQMGVGGISLVLFYIFSIWLAVRYVIYRDLSLFILFIILLANFKQEAFNNAMLMYGAFLLAAYWVARDKIEITKK</sequence>
<feature type="transmembrane region" description="Helical" evidence="1">
    <location>
        <begin position="12"/>
        <end position="31"/>
    </location>
</feature>
<evidence type="ECO:0000313" key="2">
    <source>
        <dbReference type="EMBL" id="ACD37111.1"/>
    </source>
</evidence>
<dbReference type="EMBL" id="EU296416">
    <property type="protein sequence ID" value="ACD37111.1"/>
    <property type="molecule type" value="Genomic_DNA"/>
</dbReference>
<keyword evidence="1" id="KW-0472">Membrane</keyword>
<proteinExistence type="predicted"/>
<evidence type="ECO:0000256" key="1">
    <source>
        <dbReference type="SAM" id="Phobius"/>
    </source>
</evidence>
<keyword evidence="1" id="KW-1133">Transmembrane helix</keyword>
<feature type="transmembrane region" description="Helical" evidence="1">
    <location>
        <begin position="250"/>
        <end position="276"/>
    </location>
</feature>
<name>B5L427_SHIDY</name>
<feature type="transmembrane region" description="Helical" evidence="1">
    <location>
        <begin position="223"/>
        <end position="238"/>
    </location>
</feature>
<feature type="transmembrane region" description="Helical" evidence="1">
    <location>
        <begin position="174"/>
        <end position="193"/>
    </location>
</feature>